<keyword evidence="1" id="KW-0812">Transmembrane</keyword>
<dbReference type="AlphaFoldDB" id="A0A0R2BR06"/>
<evidence type="ECO:0000313" key="2">
    <source>
        <dbReference type="EMBL" id="KRM78326.1"/>
    </source>
</evidence>
<evidence type="ECO:0008006" key="4">
    <source>
        <dbReference type="Google" id="ProtNLM"/>
    </source>
</evidence>
<dbReference type="EMBL" id="AYYK01000022">
    <property type="protein sequence ID" value="KRM78326.1"/>
    <property type="molecule type" value="Genomic_DNA"/>
</dbReference>
<reference evidence="2 3" key="1">
    <citation type="journal article" date="2015" name="Genome Announc.">
        <title>Expanding the biotechnology potential of lactobacilli through comparative genomics of 213 strains and associated genera.</title>
        <authorList>
            <person name="Sun Z."/>
            <person name="Harris H.M."/>
            <person name="McCann A."/>
            <person name="Guo C."/>
            <person name="Argimon S."/>
            <person name="Zhang W."/>
            <person name="Yang X."/>
            <person name="Jeffery I.B."/>
            <person name="Cooney J.C."/>
            <person name="Kagawa T.F."/>
            <person name="Liu W."/>
            <person name="Song Y."/>
            <person name="Salvetti E."/>
            <person name="Wrobel A."/>
            <person name="Rasinkangas P."/>
            <person name="Parkhill J."/>
            <person name="Rea M.C."/>
            <person name="O'Sullivan O."/>
            <person name="Ritari J."/>
            <person name="Douillard F.P."/>
            <person name="Paul Ross R."/>
            <person name="Yang R."/>
            <person name="Briner A.E."/>
            <person name="Felis G.E."/>
            <person name="de Vos W.M."/>
            <person name="Barrangou R."/>
            <person name="Klaenhammer T.R."/>
            <person name="Caufield P.W."/>
            <person name="Cui Y."/>
            <person name="Zhang H."/>
            <person name="O'Toole P.W."/>
        </authorList>
    </citation>
    <scope>NUCLEOTIDE SEQUENCE [LARGE SCALE GENOMIC DNA]</scope>
    <source>
        <strain evidence="2 3">DSM 20335</strain>
    </source>
</reference>
<proteinExistence type="predicted"/>
<dbReference type="RefSeq" id="WP_057757588.1">
    <property type="nucleotide sequence ID" value="NZ_AYYK01000022.1"/>
</dbReference>
<gene>
    <name evidence="2" type="ORF">FC84_GL001148</name>
</gene>
<evidence type="ECO:0000313" key="3">
    <source>
        <dbReference type="Proteomes" id="UP000051813"/>
    </source>
</evidence>
<comment type="caution">
    <text evidence="2">The sequence shown here is derived from an EMBL/GenBank/DDBJ whole genome shotgun (WGS) entry which is preliminary data.</text>
</comment>
<feature type="transmembrane region" description="Helical" evidence="1">
    <location>
        <begin position="95"/>
        <end position="117"/>
    </location>
</feature>
<feature type="transmembrane region" description="Helical" evidence="1">
    <location>
        <begin position="64"/>
        <end position="83"/>
    </location>
</feature>
<protein>
    <recommendedName>
        <fullName evidence="4">Integral membrane protein</fullName>
    </recommendedName>
</protein>
<dbReference type="STRING" id="1423738.FC84_GL001148"/>
<dbReference type="InterPro" id="IPR024515">
    <property type="entry name" value="DUF3397"/>
</dbReference>
<dbReference type="PATRIC" id="fig|1423738.3.peg.1161"/>
<keyword evidence="3" id="KW-1185">Reference proteome</keyword>
<dbReference type="Pfam" id="PF11877">
    <property type="entry name" value="DUF3397"/>
    <property type="match status" value="1"/>
</dbReference>
<keyword evidence="1" id="KW-1133">Transmembrane helix</keyword>
<evidence type="ECO:0000256" key="1">
    <source>
        <dbReference type="SAM" id="Phobius"/>
    </source>
</evidence>
<feature type="transmembrane region" description="Helical" evidence="1">
    <location>
        <begin position="6"/>
        <end position="27"/>
    </location>
</feature>
<name>A0A0R2BR06_9LACO</name>
<sequence length="118" mass="13762">MQIKYLIWSFVILLIGGILSVFLMPFFKRLVSKKWRLYDAWPPIIIVATSVLAASRQIASTGSYMIIDICAFALIYAIYLVIVPRSIKWQRFALVVWRCALLITVFWYVFVLIWVVVI</sequence>
<organism evidence="2 3">
    <name type="scientific">Lapidilactobacillus dextrinicus DSM 20335</name>
    <dbReference type="NCBI Taxonomy" id="1423738"/>
    <lineage>
        <taxon>Bacteria</taxon>
        <taxon>Bacillati</taxon>
        <taxon>Bacillota</taxon>
        <taxon>Bacilli</taxon>
        <taxon>Lactobacillales</taxon>
        <taxon>Lactobacillaceae</taxon>
        <taxon>Lapidilactobacillus</taxon>
    </lineage>
</organism>
<keyword evidence="1" id="KW-0472">Membrane</keyword>
<accession>A0A0R2BR06</accession>
<dbReference type="Proteomes" id="UP000051813">
    <property type="component" value="Unassembled WGS sequence"/>
</dbReference>